<dbReference type="InterPro" id="IPR041698">
    <property type="entry name" value="Methyltransf_25"/>
</dbReference>
<keyword evidence="3" id="KW-0489">Methyltransferase</keyword>
<evidence type="ECO:0000259" key="2">
    <source>
        <dbReference type="Pfam" id="PF13649"/>
    </source>
</evidence>
<dbReference type="GO" id="GO:0008168">
    <property type="term" value="F:methyltransferase activity"/>
    <property type="evidence" value="ECO:0007669"/>
    <property type="project" value="UniProtKB-KW"/>
</dbReference>
<evidence type="ECO:0000256" key="1">
    <source>
        <dbReference type="ARBA" id="ARBA00022679"/>
    </source>
</evidence>
<keyword evidence="4" id="KW-1185">Reference proteome</keyword>
<dbReference type="Gene3D" id="3.40.50.150">
    <property type="entry name" value="Vaccinia Virus protein VP39"/>
    <property type="match status" value="1"/>
</dbReference>
<dbReference type="InterPro" id="IPR029063">
    <property type="entry name" value="SAM-dependent_MTases_sf"/>
</dbReference>
<dbReference type="PANTHER" id="PTHR43861">
    <property type="entry name" value="TRANS-ACONITATE 2-METHYLTRANSFERASE-RELATED"/>
    <property type="match status" value="1"/>
</dbReference>
<feature type="domain" description="Methyltransferase" evidence="2">
    <location>
        <begin position="43"/>
        <end position="136"/>
    </location>
</feature>
<evidence type="ECO:0000313" key="3">
    <source>
        <dbReference type="EMBL" id="ABQ31825.1"/>
    </source>
</evidence>
<dbReference type="STRING" id="349163.Acry_2634"/>
<organism evidence="3 4">
    <name type="scientific">Acidiphilium cryptum (strain JF-5)</name>
    <dbReference type="NCBI Taxonomy" id="349163"/>
    <lineage>
        <taxon>Bacteria</taxon>
        <taxon>Pseudomonadati</taxon>
        <taxon>Pseudomonadota</taxon>
        <taxon>Alphaproteobacteria</taxon>
        <taxon>Acetobacterales</taxon>
        <taxon>Acidocellaceae</taxon>
        <taxon>Acidiphilium</taxon>
    </lineage>
</organism>
<dbReference type="SUPFAM" id="SSF53335">
    <property type="entry name" value="S-adenosyl-L-methionine-dependent methyltransferases"/>
    <property type="match status" value="1"/>
</dbReference>
<dbReference type="eggNOG" id="COG2230">
    <property type="taxonomic scope" value="Bacteria"/>
</dbReference>
<keyword evidence="1 3" id="KW-0808">Transferase</keyword>
<accession>A5G1U3</accession>
<gene>
    <name evidence="3" type="ordered locus">Acry_2634</name>
</gene>
<proteinExistence type="predicted"/>
<dbReference type="GO" id="GO:0032259">
    <property type="term" value="P:methylation"/>
    <property type="evidence" value="ECO:0007669"/>
    <property type="project" value="UniProtKB-KW"/>
</dbReference>
<protein>
    <submittedName>
        <fullName evidence="3">Methyltransferase type 11</fullName>
    </submittedName>
</protein>
<dbReference type="RefSeq" id="WP_007422772.1">
    <property type="nucleotide sequence ID" value="NC_009484.1"/>
</dbReference>
<evidence type="ECO:0000313" key="4">
    <source>
        <dbReference type="Proteomes" id="UP000000245"/>
    </source>
</evidence>
<name>A5G1U3_ACICJ</name>
<dbReference type="KEGG" id="acr:Acry_2634"/>
<dbReference type="PANTHER" id="PTHR43861:SF3">
    <property type="entry name" value="PUTATIVE (AFU_ORTHOLOGUE AFUA_2G14390)-RELATED"/>
    <property type="match status" value="1"/>
</dbReference>
<dbReference type="CDD" id="cd02440">
    <property type="entry name" value="AdoMet_MTases"/>
    <property type="match status" value="1"/>
</dbReference>
<dbReference type="EMBL" id="CP000697">
    <property type="protein sequence ID" value="ABQ31825.1"/>
    <property type="molecule type" value="Genomic_DNA"/>
</dbReference>
<dbReference type="Pfam" id="PF13649">
    <property type="entry name" value="Methyltransf_25"/>
    <property type="match status" value="1"/>
</dbReference>
<dbReference type="AlphaFoldDB" id="A5G1U3"/>
<reference evidence="3 4" key="1">
    <citation type="submission" date="2007-05" db="EMBL/GenBank/DDBJ databases">
        <title>Complete sequence of chromosome of Acidiphilium cryptum JF-5.</title>
        <authorList>
            <consortium name="US DOE Joint Genome Institute"/>
            <person name="Copeland A."/>
            <person name="Lucas S."/>
            <person name="Lapidus A."/>
            <person name="Barry K."/>
            <person name="Detter J.C."/>
            <person name="Glavina del Rio T."/>
            <person name="Hammon N."/>
            <person name="Israni S."/>
            <person name="Dalin E."/>
            <person name="Tice H."/>
            <person name="Pitluck S."/>
            <person name="Sims D."/>
            <person name="Brettin T."/>
            <person name="Bruce D."/>
            <person name="Han C."/>
            <person name="Schmutz J."/>
            <person name="Larimer F."/>
            <person name="Land M."/>
            <person name="Hauser L."/>
            <person name="Kyrpides N."/>
            <person name="Kim E."/>
            <person name="Magnuson T."/>
            <person name="Richardson P."/>
        </authorList>
    </citation>
    <scope>NUCLEOTIDE SEQUENCE [LARGE SCALE GENOMIC DNA]</scope>
    <source>
        <strain evidence="3 4">JF-5</strain>
    </source>
</reference>
<sequence length="211" mass="22406">MSEPTPEQKWEARYAAAGGYIFGTAPNAFLAANAGLIAPGAKVLSVADGEGRNSVFLAGNGADVHAVEVSPTALSRARKLAAERGVAIAFEQADLLRWSWPEHAYDAVVAIFVQFVPPAERPAFFGRLVRALRPGGLLLLEGYRPEQVANRTGGPSDPAHCYTEAMLREAFAGLEIERLDSYDAVLDEGPGHSGPSALIDLVARVKVRPGT</sequence>
<dbReference type="HOGENOM" id="CLU_056435_5_1_5"/>
<dbReference type="Proteomes" id="UP000000245">
    <property type="component" value="Chromosome"/>
</dbReference>